<dbReference type="InterPro" id="IPR001810">
    <property type="entry name" value="F-box_dom"/>
</dbReference>
<organism evidence="2 3">
    <name type="scientific">Botryobasidium botryosum (strain FD-172 SS1)</name>
    <dbReference type="NCBI Taxonomy" id="930990"/>
    <lineage>
        <taxon>Eukaryota</taxon>
        <taxon>Fungi</taxon>
        <taxon>Dikarya</taxon>
        <taxon>Basidiomycota</taxon>
        <taxon>Agaricomycotina</taxon>
        <taxon>Agaricomycetes</taxon>
        <taxon>Cantharellales</taxon>
        <taxon>Botryobasidiaceae</taxon>
        <taxon>Botryobasidium</taxon>
    </lineage>
</organism>
<evidence type="ECO:0000313" key="3">
    <source>
        <dbReference type="Proteomes" id="UP000027195"/>
    </source>
</evidence>
<proteinExistence type="predicted"/>
<dbReference type="PANTHER" id="PTHR38926">
    <property type="entry name" value="F-BOX DOMAIN CONTAINING PROTEIN, EXPRESSED"/>
    <property type="match status" value="1"/>
</dbReference>
<dbReference type="Gene3D" id="1.20.1280.50">
    <property type="match status" value="1"/>
</dbReference>
<dbReference type="Pfam" id="PF12937">
    <property type="entry name" value="F-box-like"/>
    <property type="match status" value="1"/>
</dbReference>
<gene>
    <name evidence="2" type="ORF">BOTBODRAFT_191810</name>
</gene>
<dbReference type="SUPFAM" id="SSF52047">
    <property type="entry name" value="RNI-like"/>
    <property type="match status" value="1"/>
</dbReference>
<dbReference type="OrthoDB" id="3139399at2759"/>
<dbReference type="PANTHER" id="PTHR38926:SF72">
    <property type="entry name" value="IM:7136021-RELATED"/>
    <property type="match status" value="1"/>
</dbReference>
<keyword evidence="3" id="KW-1185">Reference proteome</keyword>
<dbReference type="InterPro" id="IPR032675">
    <property type="entry name" value="LRR_dom_sf"/>
</dbReference>
<dbReference type="EMBL" id="KL198092">
    <property type="protein sequence ID" value="KDQ08305.1"/>
    <property type="molecule type" value="Genomic_DNA"/>
</dbReference>
<dbReference type="SUPFAM" id="SSF81383">
    <property type="entry name" value="F-box domain"/>
    <property type="match status" value="1"/>
</dbReference>
<dbReference type="Gene3D" id="3.80.10.10">
    <property type="entry name" value="Ribonuclease Inhibitor"/>
    <property type="match status" value="1"/>
</dbReference>
<dbReference type="HOGENOM" id="CLU_024199_1_2_1"/>
<dbReference type="InterPro" id="IPR036047">
    <property type="entry name" value="F-box-like_dom_sf"/>
</dbReference>
<dbReference type="InParanoid" id="A0A067M0X2"/>
<reference evidence="3" key="1">
    <citation type="journal article" date="2014" name="Proc. Natl. Acad. Sci. U.S.A.">
        <title>Extensive sampling of basidiomycete genomes demonstrates inadequacy of the white-rot/brown-rot paradigm for wood decay fungi.</title>
        <authorList>
            <person name="Riley R."/>
            <person name="Salamov A.A."/>
            <person name="Brown D.W."/>
            <person name="Nagy L.G."/>
            <person name="Floudas D."/>
            <person name="Held B.W."/>
            <person name="Levasseur A."/>
            <person name="Lombard V."/>
            <person name="Morin E."/>
            <person name="Otillar R."/>
            <person name="Lindquist E.A."/>
            <person name="Sun H."/>
            <person name="LaButti K.M."/>
            <person name="Schmutz J."/>
            <person name="Jabbour D."/>
            <person name="Luo H."/>
            <person name="Baker S.E."/>
            <person name="Pisabarro A.G."/>
            <person name="Walton J.D."/>
            <person name="Blanchette R.A."/>
            <person name="Henrissat B."/>
            <person name="Martin F."/>
            <person name="Cullen D."/>
            <person name="Hibbett D.S."/>
            <person name="Grigoriev I.V."/>
        </authorList>
    </citation>
    <scope>NUCLEOTIDE SEQUENCE [LARGE SCALE GENOMIC DNA]</scope>
    <source>
        <strain evidence="3">FD-172 SS1</strain>
    </source>
</reference>
<accession>A0A067M0X2</accession>
<sequence>MDDIALNMLPHFIKALWEQAYNTHGEGGREPAKELFSFSTKSALVDFRIPNMGARSVLEHADKELRTMELACNFALHAVTSYTDKLLSATRNHRNHSTAIYGLPNELVSVIFEFAKSTASDPEERASDRTPINLSQVSRRWRDIALTMPALWTTVDAAGAHRDLFIERSKPRLLDIVLPDYVSNSIDDDCIAARLALEAFIPHLERWGRLSLKHIKLETLNLPPAPNLHSLYIYHSSLPLHSYISLVPIHIPFTRRPPSLRRLSLIGRSLPITSSMLVDLEELCFHKTVHQSGAELLGILAACPRLRRFRADRLDFADPFDRVARSNPECIALLHLNTMELIGISDDTIRGILSSITVPSALALGIETNKTLGRLLPPAAIIEKCLPNLLSVRTLCLEARMDDSEVWFTGKSFGDDNILLKIIFYPSDSLTLPEIIESIASEFGQHMPGLPLHTLSLLQIHDHYLSCVAFVALISNLSTLAVLSLDECNAPSFLVVLILTPTTQLCPSLQSLRLRQSCIHKNTLIEVANSRRDRLLRIDITRCNGIDGDLVLELKRVPVEIHWVQ</sequence>
<dbReference type="Proteomes" id="UP000027195">
    <property type="component" value="Unassembled WGS sequence"/>
</dbReference>
<protein>
    <recommendedName>
        <fullName evidence="1">F-box domain-containing protein</fullName>
    </recommendedName>
</protein>
<name>A0A067M0X2_BOTB1</name>
<evidence type="ECO:0000313" key="2">
    <source>
        <dbReference type="EMBL" id="KDQ08305.1"/>
    </source>
</evidence>
<dbReference type="AlphaFoldDB" id="A0A067M0X2"/>
<feature type="domain" description="F-box" evidence="1">
    <location>
        <begin position="102"/>
        <end position="156"/>
    </location>
</feature>
<evidence type="ECO:0000259" key="1">
    <source>
        <dbReference type="Pfam" id="PF12937"/>
    </source>
</evidence>